<evidence type="ECO:0000256" key="1">
    <source>
        <dbReference type="SAM" id="Coils"/>
    </source>
</evidence>
<evidence type="ECO:0000313" key="4">
    <source>
        <dbReference type="Proteomes" id="UP001175271"/>
    </source>
</evidence>
<dbReference type="AlphaFoldDB" id="A0AA39MAG2"/>
<reference evidence="3" key="1">
    <citation type="submission" date="2023-06" db="EMBL/GenBank/DDBJ databases">
        <title>Genomic analysis of the entomopathogenic nematode Steinernema hermaphroditum.</title>
        <authorList>
            <person name="Schwarz E.M."/>
            <person name="Heppert J.K."/>
            <person name="Baniya A."/>
            <person name="Schwartz H.T."/>
            <person name="Tan C.-H."/>
            <person name="Antoshechkin I."/>
            <person name="Sternberg P.W."/>
            <person name="Goodrich-Blair H."/>
            <person name="Dillman A.R."/>
        </authorList>
    </citation>
    <scope>NUCLEOTIDE SEQUENCE</scope>
    <source>
        <strain evidence="3">PS9179</strain>
        <tissue evidence="3">Whole animal</tissue>
    </source>
</reference>
<evidence type="ECO:0000313" key="3">
    <source>
        <dbReference type="EMBL" id="KAK0426484.1"/>
    </source>
</evidence>
<sequence length="151" mass="17220">MSELVRTSSSESASPSSTVIQSPFLWNSLPLLEGNQEDNSQKKRGRPRMDDAEVVMDESTSEADKLRIIYKRRYARNYRQKLRADIMHQEELRQMLAKVEAENRQLKETLQELRQENSQILTRLVQSANLNLLHLAALSNHYSAGGSSSSS</sequence>
<organism evidence="3 4">
    <name type="scientific">Steinernema hermaphroditum</name>
    <dbReference type="NCBI Taxonomy" id="289476"/>
    <lineage>
        <taxon>Eukaryota</taxon>
        <taxon>Metazoa</taxon>
        <taxon>Ecdysozoa</taxon>
        <taxon>Nematoda</taxon>
        <taxon>Chromadorea</taxon>
        <taxon>Rhabditida</taxon>
        <taxon>Tylenchina</taxon>
        <taxon>Panagrolaimomorpha</taxon>
        <taxon>Strongyloidoidea</taxon>
        <taxon>Steinernematidae</taxon>
        <taxon>Steinernema</taxon>
    </lineage>
</organism>
<keyword evidence="1" id="KW-0175">Coiled coil</keyword>
<evidence type="ECO:0000256" key="2">
    <source>
        <dbReference type="SAM" id="MobiDB-lite"/>
    </source>
</evidence>
<keyword evidence="4" id="KW-1185">Reference proteome</keyword>
<protein>
    <recommendedName>
        <fullName evidence="5">BZIP domain-containing protein</fullName>
    </recommendedName>
</protein>
<evidence type="ECO:0008006" key="5">
    <source>
        <dbReference type="Google" id="ProtNLM"/>
    </source>
</evidence>
<feature type="coiled-coil region" evidence="1">
    <location>
        <begin position="89"/>
        <end position="123"/>
    </location>
</feature>
<comment type="caution">
    <text evidence="3">The sequence shown here is derived from an EMBL/GenBank/DDBJ whole genome shotgun (WGS) entry which is preliminary data.</text>
</comment>
<accession>A0AA39MAG2</accession>
<name>A0AA39MAG2_9BILA</name>
<gene>
    <name evidence="3" type="ORF">QR680_009736</name>
</gene>
<dbReference type="Proteomes" id="UP001175271">
    <property type="component" value="Unassembled WGS sequence"/>
</dbReference>
<dbReference type="EMBL" id="JAUCMV010000001">
    <property type="protein sequence ID" value="KAK0426484.1"/>
    <property type="molecule type" value="Genomic_DNA"/>
</dbReference>
<proteinExistence type="predicted"/>
<feature type="region of interest" description="Disordered" evidence="2">
    <location>
        <begin position="32"/>
        <end position="57"/>
    </location>
</feature>